<dbReference type="InterPro" id="IPR012000">
    <property type="entry name" value="Thiamin_PyroP_enz_cen_dom"/>
</dbReference>
<dbReference type="CDD" id="cd02015">
    <property type="entry name" value="TPP_AHAS"/>
    <property type="match status" value="1"/>
</dbReference>
<proteinExistence type="inferred from homology"/>
<evidence type="ECO:0000256" key="7">
    <source>
        <dbReference type="ARBA" id="ARBA00022679"/>
    </source>
</evidence>
<evidence type="ECO:0000256" key="14">
    <source>
        <dbReference type="RuleBase" id="RU003591"/>
    </source>
</evidence>
<dbReference type="GO" id="GO:0000287">
    <property type="term" value="F:magnesium ion binding"/>
    <property type="evidence" value="ECO:0007669"/>
    <property type="project" value="UniProtKB-UniRule"/>
</dbReference>
<dbReference type="FunFam" id="3.40.50.970:FF:000007">
    <property type="entry name" value="Acetolactate synthase"/>
    <property type="match status" value="1"/>
</dbReference>
<evidence type="ECO:0000256" key="13">
    <source>
        <dbReference type="ARBA" id="ARBA00048670"/>
    </source>
</evidence>
<dbReference type="EC" id="2.2.1.6" evidence="4 14"/>
<dbReference type="NCBIfam" id="NF006016">
    <property type="entry name" value="PRK08155.1"/>
    <property type="match status" value="1"/>
</dbReference>
<dbReference type="Pfam" id="PF02775">
    <property type="entry name" value="TPP_enzyme_C"/>
    <property type="match status" value="1"/>
</dbReference>
<dbReference type="EMBL" id="ANFO01000232">
    <property type="protein sequence ID" value="KGQ11225.1"/>
    <property type="molecule type" value="Genomic_DNA"/>
</dbReference>
<dbReference type="SUPFAM" id="SSF52467">
    <property type="entry name" value="DHS-like NAD/FAD-binding domain"/>
    <property type="match status" value="1"/>
</dbReference>
<evidence type="ECO:0000256" key="6">
    <source>
        <dbReference type="ARBA" id="ARBA00022630"/>
    </source>
</evidence>
<feature type="region of interest" description="Disordered" evidence="15">
    <location>
        <begin position="76"/>
        <end position="99"/>
    </location>
</feature>
<evidence type="ECO:0000256" key="15">
    <source>
        <dbReference type="SAM" id="MobiDB-lite"/>
    </source>
</evidence>
<keyword evidence="6" id="KW-0285">Flavoprotein</keyword>
<dbReference type="AlphaFoldDB" id="A0A0A2VYJ6"/>
<dbReference type="Gene3D" id="3.40.50.1220">
    <property type="entry name" value="TPP-binding domain"/>
    <property type="match status" value="1"/>
</dbReference>
<organism evidence="20 21">
    <name type="scientific">Beauveria bassiana D1-5</name>
    <dbReference type="NCBI Taxonomy" id="1245745"/>
    <lineage>
        <taxon>Eukaryota</taxon>
        <taxon>Fungi</taxon>
        <taxon>Dikarya</taxon>
        <taxon>Ascomycota</taxon>
        <taxon>Pezizomycotina</taxon>
        <taxon>Sordariomycetes</taxon>
        <taxon>Hypocreomycetidae</taxon>
        <taxon>Hypocreales</taxon>
        <taxon>Cordycipitaceae</taxon>
        <taxon>Beauveria</taxon>
    </lineage>
</organism>
<dbReference type="Pfam" id="PF04328">
    <property type="entry name" value="Sel_put"/>
    <property type="match status" value="1"/>
</dbReference>
<evidence type="ECO:0000256" key="5">
    <source>
        <dbReference type="ARBA" id="ARBA00022605"/>
    </source>
</evidence>
<evidence type="ECO:0000259" key="17">
    <source>
        <dbReference type="Pfam" id="PF02775"/>
    </source>
</evidence>
<evidence type="ECO:0000313" key="21">
    <source>
        <dbReference type="Proteomes" id="UP000030106"/>
    </source>
</evidence>
<dbReference type="GO" id="GO:0003984">
    <property type="term" value="F:acetolactate synthase activity"/>
    <property type="evidence" value="ECO:0007669"/>
    <property type="project" value="UniProtKB-EC"/>
</dbReference>
<dbReference type="InterPro" id="IPR039368">
    <property type="entry name" value="AHAS_TPP"/>
</dbReference>
<evidence type="ECO:0000259" key="18">
    <source>
        <dbReference type="Pfam" id="PF02776"/>
    </source>
</evidence>
<feature type="domain" description="Thiamine pyrophosphate enzyme TPP-binding" evidence="17">
    <location>
        <begin position="499"/>
        <end position="647"/>
    </location>
</feature>
<dbReference type="InterPro" id="IPR029035">
    <property type="entry name" value="DHS-like_NAD/FAD-binding_dom"/>
</dbReference>
<dbReference type="InterPro" id="IPR012846">
    <property type="entry name" value="Acetolactate_synth_lsu"/>
</dbReference>
<feature type="domain" description="Thiamine pyrophosphate enzyme N-terminal TPP-binding" evidence="18">
    <location>
        <begin position="121"/>
        <end position="235"/>
    </location>
</feature>
<comment type="similarity">
    <text evidence="3 14">Belongs to the TPP enzyme family.</text>
</comment>
<comment type="catalytic activity">
    <reaction evidence="13 14">
        <text>2 pyruvate + H(+) = (2S)-2-acetolactate + CO2</text>
        <dbReference type="Rhea" id="RHEA:25249"/>
        <dbReference type="ChEBI" id="CHEBI:15361"/>
        <dbReference type="ChEBI" id="CHEBI:15378"/>
        <dbReference type="ChEBI" id="CHEBI:16526"/>
        <dbReference type="ChEBI" id="CHEBI:58476"/>
        <dbReference type="EC" id="2.2.1.6"/>
    </reaction>
</comment>
<dbReference type="InterPro" id="IPR012001">
    <property type="entry name" value="Thiamin_PyroP_enz_TPP-bd_dom"/>
</dbReference>
<keyword evidence="5 14" id="KW-0028">Amino-acid biosynthesis</keyword>
<name>A0A0A2VYJ6_BEABA</name>
<dbReference type="PANTHER" id="PTHR18968">
    <property type="entry name" value="THIAMINE PYROPHOSPHATE ENZYMES"/>
    <property type="match status" value="1"/>
</dbReference>
<keyword evidence="7 14" id="KW-0808">Transferase</keyword>
<keyword evidence="11 14" id="KW-0786">Thiamine pyrophosphate</keyword>
<keyword evidence="10 14" id="KW-0460">Magnesium</keyword>
<evidence type="ECO:0000256" key="11">
    <source>
        <dbReference type="ARBA" id="ARBA00023052"/>
    </source>
</evidence>
<dbReference type="InterPro" id="IPR000399">
    <property type="entry name" value="TPP-bd_CS"/>
</dbReference>
<dbReference type="InterPro" id="IPR045229">
    <property type="entry name" value="TPP_enz"/>
</dbReference>
<dbReference type="InterPro" id="IPR029061">
    <property type="entry name" value="THDP-binding"/>
</dbReference>
<dbReference type="PROSITE" id="PS00187">
    <property type="entry name" value="TPP_ENZYMES"/>
    <property type="match status" value="1"/>
</dbReference>
<dbReference type="FunFam" id="3.40.50.1220:FF:000008">
    <property type="entry name" value="Acetolactate synthase"/>
    <property type="match status" value="1"/>
</dbReference>
<dbReference type="Gene3D" id="3.30.70.260">
    <property type="match status" value="1"/>
</dbReference>
<dbReference type="Pfam" id="PF00205">
    <property type="entry name" value="TPP_enzyme_M"/>
    <property type="match status" value="1"/>
</dbReference>
<dbReference type="STRING" id="1245745.A0A0A2VYJ6"/>
<dbReference type="CDD" id="cd07035">
    <property type="entry name" value="TPP_PYR_POX_like"/>
    <property type="match status" value="1"/>
</dbReference>
<dbReference type="NCBIfam" id="TIGR00118">
    <property type="entry name" value="acolac_lg"/>
    <property type="match status" value="1"/>
</dbReference>
<protein>
    <recommendedName>
        <fullName evidence="4 14">Acetolactate synthase</fullName>
        <ecNumber evidence="4 14">2.2.1.6</ecNumber>
    </recommendedName>
</protein>
<gene>
    <name evidence="20" type="ORF">BBAD15_g3055</name>
</gene>
<dbReference type="GO" id="GO:0030976">
    <property type="term" value="F:thiamine pyrophosphate binding"/>
    <property type="evidence" value="ECO:0007669"/>
    <property type="project" value="UniProtKB-UniRule"/>
</dbReference>
<dbReference type="Pfam" id="PF02776">
    <property type="entry name" value="TPP_enzyme_N"/>
    <property type="match status" value="1"/>
</dbReference>
<comment type="pathway">
    <text evidence="2 14">Amino-acid biosynthesis; L-valine biosynthesis; L-valine from pyruvate: step 1/4.</text>
</comment>
<comment type="cofactor">
    <cofactor evidence="14">
        <name>thiamine diphosphate</name>
        <dbReference type="ChEBI" id="CHEBI:58937"/>
    </cofactor>
    <text evidence="14">Binds 1 thiamine pyrophosphate per subunit.</text>
</comment>
<dbReference type="InterPro" id="IPR054480">
    <property type="entry name" value="AHAS_small-like_ACT"/>
</dbReference>
<keyword evidence="9" id="KW-0274">FAD</keyword>
<dbReference type="FunFam" id="3.40.50.970:FF:000016">
    <property type="entry name" value="Acetolactate synthase"/>
    <property type="match status" value="1"/>
</dbReference>
<evidence type="ECO:0000256" key="8">
    <source>
        <dbReference type="ARBA" id="ARBA00022723"/>
    </source>
</evidence>
<dbReference type="GO" id="GO:0009099">
    <property type="term" value="P:L-valine biosynthetic process"/>
    <property type="evidence" value="ECO:0007669"/>
    <property type="project" value="UniProtKB-UniPathway"/>
</dbReference>
<evidence type="ECO:0000256" key="3">
    <source>
        <dbReference type="ARBA" id="ARBA00007812"/>
    </source>
</evidence>
<dbReference type="Gene3D" id="3.40.50.970">
    <property type="match status" value="2"/>
</dbReference>
<evidence type="ECO:0000313" key="20">
    <source>
        <dbReference type="EMBL" id="KGQ11225.1"/>
    </source>
</evidence>
<comment type="cofactor">
    <cofactor evidence="14">
        <name>Mg(2+)</name>
        <dbReference type="ChEBI" id="CHEBI:18420"/>
    </cofactor>
    <text evidence="14">Binds 1 Mg(2+) ion per subunit.</text>
</comment>
<reference evidence="20 21" key="1">
    <citation type="submission" date="2012-10" db="EMBL/GenBank/DDBJ databases">
        <title>Genome sequencing and analysis of entomopathogenic fungi Beauveria bassiana D1-5.</title>
        <authorList>
            <person name="Li Q."/>
            <person name="Wang L."/>
            <person name="Zhang Z."/>
            <person name="Wang Q."/>
            <person name="Ren J."/>
            <person name="Wang M."/>
            <person name="Xu W."/>
            <person name="Wang J."/>
            <person name="Lu Y."/>
            <person name="Du Q."/>
            <person name="Sun Z."/>
        </authorList>
    </citation>
    <scope>NUCLEOTIDE SEQUENCE [LARGE SCALE GENOMIC DNA]</scope>
    <source>
        <strain evidence="20 21">D1-5</strain>
    </source>
</reference>
<evidence type="ECO:0000259" key="19">
    <source>
        <dbReference type="Pfam" id="PF22629"/>
    </source>
</evidence>
<dbReference type="GO" id="GO:0005948">
    <property type="term" value="C:acetolactate synthase complex"/>
    <property type="evidence" value="ECO:0007669"/>
    <property type="project" value="EnsemblFungi"/>
</dbReference>
<dbReference type="SUPFAM" id="SSF52518">
    <property type="entry name" value="Thiamin diphosphate-binding fold (THDP-binding)"/>
    <property type="match status" value="2"/>
</dbReference>
<dbReference type="GO" id="GO:0050660">
    <property type="term" value="F:flavin adenine dinucleotide binding"/>
    <property type="evidence" value="ECO:0007669"/>
    <property type="project" value="EnsemblFungi"/>
</dbReference>
<dbReference type="InterPro" id="IPR011766">
    <property type="entry name" value="TPP_enzyme_TPP-bd"/>
</dbReference>
<dbReference type="InterPro" id="IPR007423">
    <property type="entry name" value="Sel_put"/>
</dbReference>
<evidence type="ECO:0000259" key="16">
    <source>
        <dbReference type="Pfam" id="PF00205"/>
    </source>
</evidence>
<evidence type="ECO:0000256" key="12">
    <source>
        <dbReference type="ARBA" id="ARBA00023304"/>
    </source>
</evidence>
<dbReference type="PANTHER" id="PTHR18968:SF170">
    <property type="entry name" value="ACETOLACTATE SYNTHASE ISOZYME 1 LARGE SUBUNIT"/>
    <property type="match status" value="1"/>
</dbReference>
<keyword evidence="8 14" id="KW-0479">Metal-binding</keyword>
<dbReference type="GO" id="GO:1901705">
    <property type="term" value="P:L-isoleucine biosynthetic process"/>
    <property type="evidence" value="ECO:0007669"/>
    <property type="project" value="EnsemblFungi"/>
</dbReference>
<keyword evidence="12 14" id="KW-0100">Branched-chain amino acid biosynthesis</keyword>
<evidence type="ECO:0000256" key="4">
    <source>
        <dbReference type="ARBA" id="ARBA00013145"/>
    </source>
</evidence>
<feature type="domain" description="Thiamine pyrophosphate enzyme central" evidence="16">
    <location>
        <begin position="308"/>
        <end position="443"/>
    </location>
</feature>
<dbReference type="Pfam" id="PF22629">
    <property type="entry name" value="ACT_AHAS_ss"/>
    <property type="match status" value="1"/>
</dbReference>
<dbReference type="Proteomes" id="UP000030106">
    <property type="component" value="Unassembled WGS sequence"/>
</dbReference>
<dbReference type="HOGENOM" id="CLU_013748_1_3_1"/>
<accession>A0A0A2VYJ6</accession>
<evidence type="ECO:0000256" key="2">
    <source>
        <dbReference type="ARBA" id="ARBA00005025"/>
    </source>
</evidence>
<dbReference type="UniPathway" id="UPA00049">
    <property type="reaction ID" value="UER00059"/>
</dbReference>
<evidence type="ECO:0000256" key="10">
    <source>
        <dbReference type="ARBA" id="ARBA00022842"/>
    </source>
</evidence>
<comment type="caution">
    <text evidence="20">The sequence shown here is derived from an EMBL/GenBank/DDBJ whole genome shotgun (WGS) entry which is preliminary data.</text>
</comment>
<sequence length="735" mass="79368">MFDNLAKAGKYLGQAAKLMIGVPDYDNYVQHMRQTHPEQTPMTYEEFFRERQDARYGGKGGAPDSKNPVIQETHDPFPADFDPTSYRATSRGGRRACGGGRRQCAKDWSMAISDTPSQRITGAQLIVKMLEHHGITTVSGIPGGTVLPLYNALSQSTRIRHVLARHEQGAGFMAQGMARTSGKPAVCIACSGPGATNLVTAIADARLDSIPLVCITGQVPTSMIGADAFQEVDTYGISIPITKHNYLVRSISELPQVITDAFRIAQSGRPGPVWIDIPKDIQTAEIDIAELPAVAAPSAAPAFDHQDIARAAAMINEAKRPVLYLGGGIISAGAAEQARELAERAGLPTTMTLMALGTIPAQHPLSLGMLGMHGARSTNFILHEADLLIVLGARFDDRAIGKTEEFCPNAKIIHVDIDRAELGKIKQANVAIRGDVREVLSQLIPQTKASRRGEWLQTVSDLQREFPFATPGADNPLMPYGLIKAAAACVDDEAIVTTDVGQHQMWVAQAYPLNRPRQWLTSGGLGTMGFGLPAAVGAALAEPGRKVLCFSGDGSLMMNIQEMATAAENNLDVKIILMNNQALGLVHQQQTLFYQQNIFAATYPGKTDFITIARGFGLATCDLNQAEDPHAALQEAISRPGPCLIHVRIDADEKVYPMVPPGAANTQMIGEAFNVEGILCLPLPEGDQSRIWLQVGDDQRLEQMVSQVDKLEDVVQIIRHADDPGIFNRLSAFVQ</sequence>
<evidence type="ECO:0000256" key="9">
    <source>
        <dbReference type="ARBA" id="ARBA00022827"/>
    </source>
</evidence>
<feature type="domain" description="Acetolactate synthase small subunit-like ACT" evidence="19">
    <location>
        <begin position="671"/>
        <end position="716"/>
    </location>
</feature>
<comment type="pathway">
    <text evidence="1 14">Amino-acid biosynthesis; L-isoleucine biosynthesis; L-isoleucine from 2-oxobutanoate: step 1/4.</text>
</comment>
<evidence type="ECO:0000256" key="1">
    <source>
        <dbReference type="ARBA" id="ARBA00004974"/>
    </source>
</evidence>
<dbReference type="UniPathway" id="UPA00047">
    <property type="reaction ID" value="UER00055"/>
</dbReference>